<dbReference type="InterPro" id="IPR015422">
    <property type="entry name" value="PyrdxlP-dep_Trfase_small"/>
</dbReference>
<dbReference type="RefSeq" id="XP_014146647.1">
    <property type="nucleotide sequence ID" value="XM_014291172.1"/>
</dbReference>
<dbReference type="STRING" id="667725.A0A0L0F7Q0"/>
<dbReference type="GeneID" id="25915199"/>
<dbReference type="Gene3D" id="3.90.1150.10">
    <property type="entry name" value="Aspartate Aminotransferase, domain 1"/>
    <property type="match status" value="1"/>
</dbReference>
<dbReference type="Proteomes" id="UP000054560">
    <property type="component" value="Unassembled WGS sequence"/>
</dbReference>
<keyword evidence="2" id="KW-1185">Reference proteome</keyword>
<gene>
    <name evidence="1" type="ORF">SARC_14695</name>
</gene>
<accession>A0A0L0F7Q0</accession>
<evidence type="ECO:0008006" key="3">
    <source>
        <dbReference type="Google" id="ProtNLM"/>
    </source>
</evidence>
<evidence type="ECO:0000313" key="2">
    <source>
        <dbReference type="Proteomes" id="UP000054560"/>
    </source>
</evidence>
<dbReference type="OrthoDB" id="3168162at2759"/>
<feature type="non-terminal residue" evidence="1">
    <location>
        <position position="1"/>
    </location>
</feature>
<sequence length="70" mass="7693">SEAYKDIPIFKGKHTPHATFTDNKERLQFGTMNFLGLIGNPRVEESAEKAIRKYGVGSCGPRGFYGSIGT</sequence>
<dbReference type="EMBL" id="KQ246565">
    <property type="protein sequence ID" value="KNC72745.1"/>
    <property type="molecule type" value="Genomic_DNA"/>
</dbReference>
<protein>
    <recommendedName>
        <fullName evidence="3">Aminotransferase class I/classII domain-containing protein</fullName>
    </recommendedName>
</protein>
<dbReference type="AlphaFoldDB" id="A0A0L0F7Q0"/>
<dbReference type="Gene3D" id="3.40.640.10">
    <property type="entry name" value="Type I PLP-dependent aspartate aminotransferase-like (Major domain)"/>
    <property type="match status" value="1"/>
</dbReference>
<reference evidence="1 2" key="1">
    <citation type="submission" date="2011-02" db="EMBL/GenBank/DDBJ databases">
        <title>The Genome Sequence of Sphaeroforma arctica JP610.</title>
        <authorList>
            <consortium name="The Broad Institute Genome Sequencing Platform"/>
            <person name="Russ C."/>
            <person name="Cuomo C."/>
            <person name="Young S.K."/>
            <person name="Zeng Q."/>
            <person name="Gargeya S."/>
            <person name="Alvarado L."/>
            <person name="Berlin A."/>
            <person name="Chapman S.B."/>
            <person name="Chen Z."/>
            <person name="Freedman E."/>
            <person name="Gellesch M."/>
            <person name="Goldberg J."/>
            <person name="Griggs A."/>
            <person name="Gujja S."/>
            <person name="Heilman E."/>
            <person name="Heiman D."/>
            <person name="Howarth C."/>
            <person name="Mehta T."/>
            <person name="Neiman D."/>
            <person name="Pearson M."/>
            <person name="Roberts A."/>
            <person name="Saif S."/>
            <person name="Shea T."/>
            <person name="Shenoy N."/>
            <person name="Sisk P."/>
            <person name="Stolte C."/>
            <person name="Sykes S."/>
            <person name="White J."/>
            <person name="Yandava C."/>
            <person name="Burger G."/>
            <person name="Gray M.W."/>
            <person name="Holland P.W.H."/>
            <person name="King N."/>
            <person name="Lang F.B.F."/>
            <person name="Roger A.J."/>
            <person name="Ruiz-Trillo I."/>
            <person name="Haas B."/>
            <person name="Nusbaum C."/>
            <person name="Birren B."/>
        </authorList>
    </citation>
    <scope>NUCLEOTIDE SEQUENCE [LARGE SCALE GENOMIC DNA]</scope>
    <source>
        <strain evidence="1 2">JP610</strain>
    </source>
</reference>
<dbReference type="eggNOG" id="KOG1358">
    <property type="taxonomic scope" value="Eukaryota"/>
</dbReference>
<evidence type="ECO:0000313" key="1">
    <source>
        <dbReference type="EMBL" id="KNC72745.1"/>
    </source>
</evidence>
<dbReference type="SUPFAM" id="SSF53383">
    <property type="entry name" value="PLP-dependent transferases"/>
    <property type="match status" value="1"/>
</dbReference>
<dbReference type="InterPro" id="IPR015421">
    <property type="entry name" value="PyrdxlP-dep_Trfase_major"/>
</dbReference>
<dbReference type="InterPro" id="IPR015424">
    <property type="entry name" value="PyrdxlP-dep_Trfase"/>
</dbReference>
<organism evidence="1 2">
    <name type="scientific">Sphaeroforma arctica JP610</name>
    <dbReference type="NCBI Taxonomy" id="667725"/>
    <lineage>
        <taxon>Eukaryota</taxon>
        <taxon>Ichthyosporea</taxon>
        <taxon>Ichthyophonida</taxon>
        <taxon>Sphaeroforma</taxon>
    </lineage>
</organism>
<proteinExistence type="predicted"/>
<name>A0A0L0F7Q0_9EUKA</name>